<dbReference type="EMBL" id="VJZA01000112">
    <property type="protein sequence ID" value="TVT15756.1"/>
    <property type="molecule type" value="Genomic_DNA"/>
</dbReference>
<comment type="caution">
    <text evidence="1">The sequence shown here is derived from an EMBL/GenBank/DDBJ whole genome shotgun (WGS) entry which is preliminary data.</text>
</comment>
<sequence length="253" mass="27141">MFRFPFGRPALRRPPRVAAGAAELFVLGVCPSALHVRWQRPDGVVAGALAVADEPTVFWDGSDAAQRIDQWRDQVGWSADWGSAGPAAGNGSSGRHVAEHVLRPLGVSVTRAYLTDCLPTYFVKRGPSSQTAVIRKLYDPFAIEQGLPTADLPERPPPEDLVGKAVGEEGPSLIGQLVDSAAPLVVTLGQEAADVLAALVSADRVLLSPDAGYGRTLPVTVAGRRKEWLPLVHPGDRGGRWRRAHREWTDGLV</sequence>
<organism evidence="1 2">
    <name type="scientific">Amycolatopsis acidiphila</name>
    <dbReference type="NCBI Taxonomy" id="715473"/>
    <lineage>
        <taxon>Bacteria</taxon>
        <taxon>Bacillati</taxon>
        <taxon>Actinomycetota</taxon>
        <taxon>Actinomycetes</taxon>
        <taxon>Pseudonocardiales</taxon>
        <taxon>Pseudonocardiaceae</taxon>
        <taxon>Amycolatopsis</taxon>
    </lineage>
</organism>
<reference evidence="1 2" key="1">
    <citation type="submission" date="2019-07" db="EMBL/GenBank/DDBJ databases">
        <title>New species of Amycolatopsis and Streptomyces.</title>
        <authorList>
            <person name="Duangmal K."/>
            <person name="Teo W.F.A."/>
            <person name="Lipun K."/>
        </authorList>
    </citation>
    <scope>NUCLEOTIDE SEQUENCE [LARGE SCALE GENOMIC DNA]</scope>
    <source>
        <strain evidence="1 2">JCM 30562</strain>
    </source>
</reference>
<accession>A0A557ZUQ4</accession>
<gene>
    <name evidence="1" type="ORF">FNH06_35690</name>
</gene>
<dbReference type="RefSeq" id="WP_144645000.1">
    <property type="nucleotide sequence ID" value="NZ_BNAX01000001.1"/>
</dbReference>
<evidence type="ECO:0000313" key="1">
    <source>
        <dbReference type="EMBL" id="TVT15756.1"/>
    </source>
</evidence>
<dbReference type="Proteomes" id="UP000318578">
    <property type="component" value="Unassembled WGS sequence"/>
</dbReference>
<protein>
    <recommendedName>
        <fullName evidence="3">Uracil-DNA glycosylase-like domain-containing protein</fullName>
    </recommendedName>
</protein>
<name>A0A557ZUQ4_9PSEU</name>
<evidence type="ECO:0000313" key="2">
    <source>
        <dbReference type="Proteomes" id="UP000318578"/>
    </source>
</evidence>
<dbReference type="AlphaFoldDB" id="A0A557ZUQ4"/>
<proteinExistence type="predicted"/>
<dbReference type="OrthoDB" id="3078588at2"/>
<keyword evidence="2" id="KW-1185">Reference proteome</keyword>
<evidence type="ECO:0008006" key="3">
    <source>
        <dbReference type="Google" id="ProtNLM"/>
    </source>
</evidence>